<dbReference type="Proteomes" id="UP000664521">
    <property type="component" value="Unassembled WGS sequence"/>
</dbReference>
<evidence type="ECO:0000313" key="1">
    <source>
        <dbReference type="EMBL" id="CAF9917607.1"/>
    </source>
</evidence>
<gene>
    <name evidence="1" type="ORF">HETSPECPRED_003535</name>
</gene>
<accession>A0A8H3F367</accession>
<dbReference type="SUPFAM" id="SSF52047">
    <property type="entry name" value="RNI-like"/>
    <property type="match status" value="1"/>
</dbReference>
<dbReference type="EMBL" id="CAJPDS010000020">
    <property type="protein sequence ID" value="CAF9917607.1"/>
    <property type="molecule type" value="Genomic_DNA"/>
</dbReference>
<organism evidence="1 2">
    <name type="scientific">Heterodermia speciosa</name>
    <dbReference type="NCBI Taxonomy" id="116794"/>
    <lineage>
        <taxon>Eukaryota</taxon>
        <taxon>Fungi</taxon>
        <taxon>Dikarya</taxon>
        <taxon>Ascomycota</taxon>
        <taxon>Pezizomycotina</taxon>
        <taxon>Lecanoromycetes</taxon>
        <taxon>OSLEUM clade</taxon>
        <taxon>Lecanoromycetidae</taxon>
        <taxon>Caliciales</taxon>
        <taxon>Physciaceae</taxon>
        <taxon>Heterodermia</taxon>
    </lineage>
</organism>
<reference evidence="1" key="1">
    <citation type="submission" date="2021-03" db="EMBL/GenBank/DDBJ databases">
        <authorList>
            <person name="Tagirdzhanova G."/>
        </authorList>
    </citation>
    <scope>NUCLEOTIDE SEQUENCE</scope>
</reference>
<protein>
    <submittedName>
        <fullName evidence="1">Uncharacterized protein</fullName>
    </submittedName>
</protein>
<keyword evidence="2" id="KW-1185">Reference proteome</keyword>
<comment type="caution">
    <text evidence="1">The sequence shown here is derived from an EMBL/GenBank/DDBJ whole genome shotgun (WGS) entry which is preliminary data.</text>
</comment>
<dbReference type="OrthoDB" id="10481209at2759"/>
<dbReference type="AlphaFoldDB" id="A0A8H3F367"/>
<evidence type="ECO:0000313" key="2">
    <source>
        <dbReference type="Proteomes" id="UP000664521"/>
    </source>
</evidence>
<name>A0A8H3F367_9LECA</name>
<sequence length="242" mass="26851">MSTDLYRTLQKHPCHPKIVQGLSLQFPPAATTNLADSRLQITQCNTAYARSTVRHLMLSRYSFTPQPSGLQAYLDFSRLSTLELQDCQDVGYLFNNILCNISQCRIKVLSIDRANSTRKSQGYLGLPKIETFLHLHKGMEKLTLSGMEGDIDPRAIAAQGRTLTHLTLQGFKPPRKGGICTPSPLPLLTLDETLDMCASLPELRNLQIDATCDDMLLVSNILFGGLAANIRRGLYVFTNEPA</sequence>
<proteinExistence type="predicted"/>